<keyword evidence="3" id="KW-0411">Iron-sulfur</keyword>
<reference evidence="5" key="1">
    <citation type="submission" date="2022-09" db="EMBL/GenBank/DDBJ databases">
        <title>Eubacterium sp. LFL-14 isolated from human feces.</title>
        <authorList>
            <person name="Liu F."/>
        </authorList>
    </citation>
    <scope>NUCLEOTIDE SEQUENCE</scope>
    <source>
        <strain evidence="5">LFL-14</strain>
    </source>
</reference>
<dbReference type="PROSITE" id="PS51379">
    <property type="entry name" value="4FE4S_FER_2"/>
    <property type="match status" value="3"/>
</dbReference>
<keyword evidence="2" id="KW-0408">Iron</keyword>
<evidence type="ECO:0000256" key="1">
    <source>
        <dbReference type="ARBA" id="ARBA00022723"/>
    </source>
</evidence>
<evidence type="ECO:0000256" key="2">
    <source>
        <dbReference type="ARBA" id="ARBA00023004"/>
    </source>
</evidence>
<dbReference type="Pfam" id="PF25160">
    <property type="entry name" value="LdpA_Fe-S-bd"/>
    <property type="match status" value="1"/>
</dbReference>
<dbReference type="Gene3D" id="3.30.70.20">
    <property type="match status" value="2"/>
</dbReference>
<dbReference type="InterPro" id="IPR017900">
    <property type="entry name" value="4Fe4S_Fe_S_CS"/>
</dbReference>
<evidence type="ECO:0000259" key="4">
    <source>
        <dbReference type="PROSITE" id="PS51379"/>
    </source>
</evidence>
<dbReference type="InterPro" id="IPR057431">
    <property type="entry name" value="LdpA_Fe-S-bd"/>
</dbReference>
<keyword evidence="6" id="KW-1185">Reference proteome</keyword>
<feature type="domain" description="4Fe-4S ferredoxin-type" evidence="4">
    <location>
        <begin position="110"/>
        <end position="140"/>
    </location>
</feature>
<dbReference type="Proteomes" id="UP001431199">
    <property type="component" value="Unassembled WGS sequence"/>
</dbReference>
<evidence type="ECO:0000313" key="5">
    <source>
        <dbReference type="EMBL" id="MCT7399918.1"/>
    </source>
</evidence>
<dbReference type="EMBL" id="JAODBU010000014">
    <property type="protein sequence ID" value="MCT7399918.1"/>
    <property type="molecule type" value="Genomic_DNA"/>
</dbReference>
<evidence type="ECO:0000256" key="3">
    <source>
        <dbReference type="ARBA" id="ARBA00023014"/>
    </source>
</evidence>
<dbReference type="NCBIfam" id="TIGR04105">
    <property type="entry name" value="FeFe_hydrog_B1"/>
    <property type="match status" value="1"/>
</dbReference>
<dbReference type="InterPro" id="IPR004108">
    <property type="entry name" value="Fe_hydrogenase_lsu_C"/>
</dbReference>
<dbReference type="InterPro" id="IPR009016">
    <property type="entry name" value="Fe_hydrogenase"/>
</dbReference>
<dbReference type="SUPFAM" id="SSF54862">
    <property type="entry name" value="4Fe-4S ferredoxins"/>
    <property type="match status" value="1"/>
</dbReference>
<name>A0ABT2M421_9FIRM</name>
<dbReference type="Pfam" id="PF00037">
    <property type="entry name" value="Fer4"/>
    <property type="match status" value="1"/>
</dbReference>
<dbReference type="Pfam" id="PF02906">
    <property type="entry name" value="Fe_hyd_lg_C"/>
    <property type="match status" value="1"/>
</dbReference>
<dbReference type="Gene3D" id="3.40.50.1780">
    <property type="match status" value="1"/>
</dbReference>
<dbReference type="InterPro" id="IPR050340">
    <property type="entry name" value="Cytosolic_Fe-S_CAF"/>
</dbReference>
<dbReference type="PROSITE" id="PS00198">
    <property type="entry name" value="4FE4S_FER_1"/>
    <property type="match status" value="2"/>
</dbReference>
<dbReference type="InterPro" id="IPR027631">
    <property type="entry name" value="Mono_FeFe_hydrog"/>
</dbReference>
<proteinExistence type="predicted"/>
<evidence type="ECO:0000313" key="6">
    <source>
        <dbReference type="Proteomes" id="UP001431199"/>
    </source>
</evidence>
<protein>
    <submittedName>
        <fullName evidence="5">4Fe-4S dicluster domain-containing protein</fullName>
    </submittedName>
</protein>
<dbReference type="SUPFAM" id="SSF53920">
    <property type="entry name" value="Fe-only hydrogenase"/>
    <property type="match status" value="1"/>
</dbReference>
<dbReference type="Gene3D" id="3.40.950.10">
    <property type="entry name" value="Fe-only Hydrogenase (Larger Subunit), Chain L, domain 3"/>
    <property type="match status" value="2"/>
</dbReference>
<dbReference type="InterPro" id="IPR017896">
    <property type="entry name" value="4Fe4S_Fe-S-bd"/>
</dbReference>
<dbReference type="CDD" id="cd10549">
    <property type="entry name" value="MtMvhB_like"/>
    <property type="match status" value="1"/>
</dbReference>
<accession>A0ABT2M421</accession>
<dbReference type="PANTHER" id="PTHR11615">
    <property type="entry name" value="NITRATE, FORMATE, IRON DEHYDROGENASE"/>
    <property type="match status" value="1"/>
</dbReference>
<comment type="caution">
    <text evidence="5">The sequence shown here is derived from an EMBL/GenBank/DDBJ whole genome shotgun (WGS) entry which is preliminary data.</text>
</comment>
<feature type="domain" description="4Fe-4S ferredoxin-type" evidence="4">
    <location>
        <begin position="141"/>
        <end position="170"/>
    </location>
</feature>
<gene>
    <name evidence="5" type="ORF">N5B56_12655</name>
</gene>
<feature type="domain" description="4Fe-4S ferredoxin-type" evidence="4">
    <location>
        <begin position="187"/>
        <end position="216"/>
    </location>
</feature>
<dbReference type="RefSeq" id="WP_022088070.1">
    <property type="nucleotide sequence ID" value="NZ_JAODBU010000014.1"/>
</dbReference>
<organism evidence="5 6">
    <name type="scientific">Eubacterium album</name>
    <dbReference type="NCBI Taxonomy" id="2978477"/>
    <lineage>
        <taxon>Bacteria</taxon>
        <taxon>Bacillati</taxon>
        <taxon>Bacillota</taxon>
        <taxon>Clostridia</taxon>
        <taxon>Eubacteriales</taxon>
        <taxon>Eubacteriaceae</taxon>
        <taxon>Eubacterium</taxon>
    </lineage>
</organism>
<keyword evidence="1" id="KW-0479">Metal-binding</keyword>
<sequence length="507" mass="55452">MRGIYSNKTEIRHKVFTEVARMAYEGGDFSRMEELPYKIMPGEIGNYYDNIFLERAIIGERLRATIGLPIRKVSEHAPLSEGIDKSAIDEKYYDPPLINIIKFACHACPEKRILITNGCQGCLEHPCIEVCPKKAIHMENGRSIIDQDKCIKCGKCVSACPYNAIIKQERPCAKACGMNAIKSDEYGRADIDYEQCVSCGMCLVSCPFSAIVDKSQIFQTVLALKSDTPIYAAIAPSFVNQFGGAVTSAQVRAALKAVGFEDMIEVAVGADLCAIQEAEDFLEEVPEKIPFMGTSCCPAWSVMAKKTFPEYANCISMALTPMVLTGRMIKKDHPDCKVVFIGPCAAKKLEASRRSVRSDVDFVLTFEELMGIFDAKSIEFSELEVEEELQTSSADGKGFAASGGVANAVKNVIKKIDPDKEVNVVSAQGLAECKKMLTLAKAGKYNGYLLEGMACPGGCVGGAGVLSDAKRAEIKLKQEMANSQLKNSSETYYVDYLKLITEEDADK</sequence>